<dbReference type="InterPro" id="IPR015424">
    <property type="entry name" value="PyrdxlP-dep_Trfase"/>
</dbReference>
<sequence>MAQGGRSGGIIEGITLGPSQAGPVYRQIHARIRSAITDGRLPPGARLPSWNSLAAQLGVARGTVKAAYDWLAGEGLVVGRGPAGTIVNPALRLSPSGDGPSGPSPLAADPLDLDQPAPVRPFQPGLPAVDAFPRKLWCRLVARHASRLTEAAMGYPDPAGDPELRTALATYLGVARGIACTAGQIFVTAGFAGALDLISRALLRPGDRVWMEDPGFPRTRQGLVLAGAELVPIPVDGEGLDVRRGMARAPGVRLVVVTPSHQAPLGMRLSLPRRLELLRWAGASGAWIVEDDYYGEFRLEGPPLPALKSLDASGRVIYVGTFSKVLMPALRLGYAVLPPEAVERFAAVASCLAPAQAPPIQRAVAEFMAAGHLGRHLRRMRSLYVRRRDALLAALREACDDRAVVDAGHAGMNLLLRLPPGTDDVALARRAAAAGLGPVPLSTWAVEAGCGPGLLLSFTNIPVEAAARYAQSLAALLPASRRKGDAIGRQASARSTLLLEGASRRYEGDG</sequence>
<evidence type="ECO:0000256" key="2">
    <source>
        <dbReference type="ARBA" id="ARBA00022898"/>
    </source>
</evidence>
<keyword evidence="8" id="KW-0032">Aminotransferase</keyword>
<dbReference type="PRINTS" id="PR00035">
    <property type="entry name" value="HTHGNTR"/>
</dbReference>
<dbReference type="InterPro" id="IPR036390">
    <property type="entry name" value="WH_DNA-bd_sf"/>
</dbReference>
<dbReference type="Pfam" id="PF00392">
    <property type="entry name" value="GntR"/>
    <property type="match status" value="1"/>
</dbReference>
<protein>
    <submittedName>
        <fullName evidence="8">PLP-dependent aminotransferase family protein</fullName>
    </submittedName>
</protein>
<dbReference type="EMBL" id="JBBLZC010000001">
    <property type="protein sequence ID" value="MEK0081787.1"/>
    <property type="molecule type" value="Genomic_DNA"/>
</dbReference>
<name>A0ABU8XKQ7_9PROT</name>
<dbReference type="RefSeq" id="WP_418157631.1">
    <property type="nucleotide sequence ID" value="NZ_JBBLZC010000001.1"/>
</dbReference>
<keyword evidence="2" id="KW-0663">Pyridoxal phosphate</keyword>
<evidence type="ECO:0000313" key="8">
    <source>
        <dbReference type="EMBL" id="MEK0081787.1"/>
    </source>
</evidence>
<dbReference type="SMART" id="SM00345">
    <property type="entry name" value="HTH_GNTR"/>
    <property type="match status" value="1"/>
</dbReference>
<dbReference type="InterPro" id="IPR000524">
    <property type="entry name" value="Tscrpt_reg_HTH_GntR"/>
</dbReference>
<dbReference type="SUPFAM" id="SSF53383">
    <property type="entry name" value="PLP-dependent transferases"/>
    <property type="match status" value="1"/>
</dbReference>
<proteinExistence type="inferred from homology"/>
<dbReference type="Proteomes" id="UP001375743">
    <property type="component" value="Unassembled WGS sequence"/>
</dbReference>
<keyword evidence="8" id="KW-0808">Transferase</keyword>
<keyword evidence="4" id="KW-0238">DNA-binding</keyword>
<feature type="domain" description="HTH gntR-type" evidence="7">
    <location>
        <begin position="22"/>
        <end position="90"/>
    </location>
</feature>
<dbReference type="PROSITE" id="PS50949">
    <property type="entry name" value="HTH_GNTR"/>
    <property type="match status" value="1"/>
</dbReference>
<feature type="region of interest" description="Disordered" evidence="6">
    <location>
        <begin position="90"/>
        <end position="109"/>
    </location>
</feature>
<evidence type="ECO:0000313" key="9">
    <source>
        <dbReference type="Proteomes" id="UP001375743"/>
    </source>
</evidence>
<dbReference type="PANTHER" id="PTHR46577:SF1">
    <property type="entry name" value="HTH-TYPE TRANSCRIPTIONAL REGULATORY PROTEIN GABR"/>
    <property type="match status" value="1"/>
</dbReference>
<reference evidence="8 9" key="1">
    <citation type="submission" date="2024-01" db="EMBL/GenBank/DDBJ databases">
        <title>Multi-omics insights into the function and evolution of sodium benzoate biodegradation pathways in Benzoatithermus flavus gen. nov., sp. nov. from hot spring.</title>
        <authorList>
            <person name="Hu C.-J."/>
            <person name="Li W.-J."/>
        </authorList>
    </citation>
    <scope>NUCLEOTIDE SEQUENCE [LARGE SCALE GENOMIC DNA]</scope>
    <source>
        <strain evidence="8 9">SYSU G07066</strain>
    </source>
</reference>
<keyword evidence="9" id="KW-1185">Reference proteome</keyword>
<organism evidence="8 9">
    <name type="scientific">Benzoatithermus flavus</name>
    <dbReference type="NCBI Taxonomy" id="3108223"/>
    <lineage>
        <taxon>Bacteria</taxon>
        <taxon>Pseudomonadati</taxon>
        <taxon>Pseudomonadota</taxon>
        <taxon>Alphaproteobacteria</taxon>
        <taxon>Geminicoccales</taxon>
        <taxon>Geminicoccaceae</taxon>
        <taxon>Benzoatithermus</taxon>
    </lineage>
</organism>
<dbReference type="CDD" id="cd07377">
    <property type="entry name" value="WHTH_GntR"/>
    <property type="match status" value="1"/>
</dbReference>
<evidence type="ECO:0000256" key="3">
    <source>
        <dbReference type="ARBA" id="ARBA00023015"/>
    </source>
</evidence>
<comment type="similarity">
    <text evidence="1">In the C-terminal section; belongs to the class-I pyridoxal-phosphate-dependent aminotransferase family.</text>
</comment>
<evidence type="ECO:0000259" key="7">
    <source>
        <dbReference type="PROSITE" id="PS50949"/>
    </source>
</evidence>
<dbReference type="InterPro" id="IPR051446">
    <property type="entry name" value="HTH_trans_reg/aminotransferase"/>
</dbReference>
<keyword evidence="3" id="KW-0805">Transcription regulation</keyword>
<dbReference type="CDD" id="cd00609">
    <property type="entry name" value="AAT_like"/>
    <property type="match status" value="1"/>
</dbReference>
<comment type="caution">
    <text evidence="8">The sequence shown here is derived from an EMBL/GenBank/DDBJ whole genome shotgun (WGS) entry which is preliminary data.</text>
</comment>
<dbReference type="SUPFAM" id="SSF46785">
    <property type="entry name" value="Winged helix' DNA-binding domain"/>
    <property type="match status" value="1"/>
</dbReference>
<dbReference type="GO" id="GO:0008483">
    <property type="term" value="F:transaminase activity"/>
    <property type="evidence" value="ECO:0007669"/>
    <property type="project" value="UniProtKB-KW"/>
</dbReference>
<keyword evidence="5" id="KW-0804">Transcription</keyword>
<accession>A0ABU8XKQ7</accession>
<gene>
    <name evidence="8" type="ORF">U1T56_01380</name>
</gene>
<evidence type="ECO:0000256" key="5">
    <source>
        <dbReference type="ARBA" id="ARBA00023163"/>
    </source>
</evidence>
<dbReference type="InterPro" id="IPR004839">
    <property type="entry name" value="Aminotransferase_I/II_large"/>
</dbReference>
<evidence type="ECO:0000256" key="1">
    <source>
        <dbReference type="ARBA" id="ARBA00005384"/>
    </source>
</evidence>
<dbReference type="PANTHER" id="PTHR46577">
    <property type="entry name" value="HTH-TYPE TRANSCRIPTIONAL REGULATORY PROTEIN GABR"/>
    <property type="match status" value="1"/>
</dbReference>
<dbReference type="Gene3D" id="3.40.640.10">
    <property type="entry name" value="Type I PLP-dependent aspartate aminotransferase-like (Major domain)"/>
    <property type="match status" value="1"/>
</dbReference>
<evidence type="ECO:0000256" key="4">
    <source>
        <dbReference type="ARBA" id="ARBA00023125"/>
    </source>
</evidence>
<evidence type="ECO:0000256" key="6">
    <source>
        <dbReference type="SAM" id="MobiDB-lite"/>
    </source>
</evidence>
<dbReference type="Pfam" id="PF00155">
    <property type="entry name" value="Aminotran_1_2"/>
    <property type="match status" value="1"/>
</dbReference>
<dbReference type="Gene3D" id="1.10.10.10">
    <property type="entry name" value="Winged helix-like DNA-binding domain superfamily/Winged helix DNA-binding domain"/>
    <property type="match status" value="1"/>
</dbReference>
<dbReference type="InterPro" id="IPR015421">
    <property type="entry name" value="PyrdxlP-dep_Trfase_major"/>
</dbReference>
<dbReference type="InterPro" id="IPR036388">
    <property type="entry name" value="WH-like_DNA-bd_sf"/>
</dbReference>